<sequence length="160" mass="17238">MITDWFAQQRCVTKVILASFIDFNIFSIAQTRWRHIGVSPVTSSPSPAVQRVVIVLIGSRNEFTLLSVGRLVLGKLACQAGFVISFYDLSRSVAGPPFSVVMDVSSIGFSPPDGQLIDKTEGVEPAIAGWGSAGFADEGPHRMFYSEGLGGNDSQARWAV</sequence>
<dbReference type="Proteomes" id="UP000258522">
    <property type="component" value="Unassembled WGS sequence"/>
</dbReference>
<dbReference type="AlphaFoldDB" id="A0A3E1HLS4"/>
<comment type="caution">
    <text evidence="1">The sequence shown here is derived from an EMBL/GenBank/DDBJ whole genome shotgun (WGS) entry which is preliminary data.</text>
</comment>
<proteinExistence type="predicted"/>
<organism evidence="1 2">
    <name type="scientific">Mycobacterium uberis</name>
    <dbReference type="NCBI Taxonomy" id="2162698"/>
    <lineage>
        <taxon>Bacteria</taxon>
        <taxon>Bacillati</taxon>
        <taxon>Actinomycetota</taxon>
        <taxon>Actinomycetes</taxon>
        <taxon>Mycobacteriales</taxon>
        <taxon>Mycobacteriaceae</taxon>
        <taxon>Mycobacterium</taxon>
    </lineage>
</organism>
<dbReference type="EMBL" id="QAYL01000001">
    <property type="protein sequence ID" value="RFD27185.1"/>
    <property type="molecule type" value="Genomic_DNA"/>
</dbReference>
<accession>A0A3E1HLS4</accession>
<keyword evidence="2" id="KW-1185">Reference proteome</keyword>
<gene>
    <name evidence="1" type="ORF">MUBE_00710</name>
</gene>
<reference evidence="1 2" key="1">
    <citation type="submission" date="2018-07" db="EMBL/GenBank/DDBJ databases">
        <title>Whole genome sequence of Mycobacterium uberis.</title>
        <authorList>
            <person name="Benjak A."/>
        </authorList>
    </citation>
    <scope>NUCLEOTIDE SEQUENCE [LARGE SCALE GENOMIC DNA]</scope>
    <source>
        <strain evidence="1 2">Jura</strain>
    </source>
</reference>
<evidence type="ECO:0000313" key="2">
    <source>
        <dbReference type="Proteomes" id="UP000258522"/>
    </source>
</evidence>
<name>A0A3E1HLS4_9MYCO</name>
<evidence type="ECO:0000313" key="1">
    <source>
        <dbReference type="EMBL" id="RFD27185.1"/>
    </source>
</evidence>
<protein>
    <submittedName>
        <fullName evidence="1">Uncharacterized protein</fullName>
    </submittedName>
</protein>